<name>A0A4R5KX62_9BACL</name>
<keyword evidence="19" id="KW-1185">Reference proteome</keyword>
<gene>
    <name evidence="18" type="ORF">E1757_07010</name>
</gene>
<keyword evidence="6 15" id="KW-0863">Zinc-finger</keyword>
<dbReference type="AlphaFoldDB" id="A0A4R5KX62"/>
<dbReference type="GO" id="GO:0003690">
    <property type="term" value="F:double-stranded DNA binding"/>
    <property type="evidence" value="ECO:0007669"/>
    <property type="project" value="UniProtKB-ARBA"/>
</dbReference>
<evidence type="ECO:0000313" key="18">
    <source>
        <dbReference type="EMBL" id="TDF99580.1"/>
    </source>
</evidence>
<reference evidence="18 19" key="1">
    <citation type="submission" date="2019-03" db="EMBL/GenBank/DDBJ databases">
        <title>This is whole genome sequence of Paenibacillus sp MS74 strain.</title>
        <authorList>
            <person name="Trinh H.N."/>
        </authorList>
    </citation>
    <scope>NUCLEOTIDE SEQUENCE [LARGE SCALE GENOMIC DNA]</scope>
    <source>
        <strain evidence="18 19">MS74</strain>
    </source>
</reference>
<dbReference type="OrthoDB" id="9800855at2"/>
<evidence type="ECO:0000256" key="10">
    <source>
        <dbReference type="ARBA" id="ARBA00023204"/>
    </source>
</evidence>
<dbReference type="InterPro" id="IPR010979">
    <property type="entry name" value="Ribosomal_uS13-like_H2TH"/>
</dbReference>
<evidence type="ECO:0000256" key="8">
    <source>
        <dbReference type="ARBA" id="ARBA00022833"/>
    </source>
</evidence>
<proteinExistence type="inferred from homology"/>
<evidence type="ECO:0000256" key="2">
    <source>
        <dbReference type="ARBA" id="ARBA00001947"/>
    </source>
</evidence>
<evidence type="ECO:0000256" key="13">
    <source>
        <dbReference type="ARBA" id="ARBA00023295"/>
    </source>
</evidence>
<sequence>MPELPEMENYRLLLNPRISGLPITSMEVTREKSINMPVEQFQRQLAGASVLTVERRAKHLLFRLNSSKVLILHLMLGGMMFYGSAAEKPERTVQVTISWGDRHLFFIGLRLGYLHLHDAAEAEKLLRRLGPEPLESGFTIDRFAALIQRNRGTLKTTLVDQSVIAGIGNCYSDEICFEAGLLPSRRCHQLADGEIERLYRSMRHVLAEATRYGGYMEMPLFAGDALTGGYDSRCKVYDREGEPCVRCGRPLARQDVSGKKSFCCLHCQS</sequence>
<evidence type="ECO:0000256" key="15">
    <source>
        <dbReference type="PROSITE-ProRule" id="PRU00391"/>
    </source>
</evidence>
<evidence type="ECO:0000256" key="9">
    <source>
        <dbReference type="ARBA" id="ARBA00023125"/>
    </source>
</evidence>
<evidence type="ECO:0000256" key="11">
    <source>
        <dbReference type="ARBA" id="ARBA00023239"/>
    </source>
</evidence>
<comment type="cofactor">
    <cofactor evidence="2">
        <name>Zn(2+)</name>
        <dbReference type="ChEBI" id="CHEBI:29105"/>
    </cofactor>
</comment>
<dbReference type="PANTHER" id="PTHR22993">
    <property type="entry name" value="FORMAMIDOPYRIMIDINE-DNA GLYCOSYLASE"/>
    <property type="match status" value="1"/>
</dbReference>
<dbReference type="RefSeq" id="WP_133226131.1">
    <property type="nucleotide sequence ID" value="NZ_SMRT01000002.1"/>
</dbReference>
<comment type="catalytic activity">
    <reaction evidence="14">
        <text>2'-deoxyribonucleotide-(2'-deoxyribose 5'-phosphate)-2'-deoxyribonucleotide-DNA = a 3'-end 2'-deoxyribonucleotide-(2,3-dehydro-2,3-deoxyribose 5'-phosphate)-DNA + a 5'-end 5'-phospho-2'-deoxyribonucleoside-DNA + H(+)</text>
        <dbReference type="Rhea" id="RHEA:66592"/>
        <dbReference type="Rhea" id="RHEA-COMP:13180"/>
        <dbReference type="Rhea" id="RHEA-COMP:16897"/>
        <dbReference type="Rhea" id="RHEA-COMP:17067"/>
        <dbReference type="ChEBI" id="CHEBI:15378"/>
        <dbReference type="ChEBI" id="CHEBI:136412"/>
        <dbReference type="ChEBI" id="CHEBI:157695"/>
        <dbReference type="ChEBI" id="CHEBI:167181"/>
        <dbReference type="EC" id="4.2.99.18"/>
    </reaction>
</comment>
<protein>
    <submittedName>
        <fullName evidence="18">Fpg/Nei family DNA glycosylase</fullName>
    </submittedName>
</protein>
<comment type="catalytic activity">
    <reaction evidence="1">
        <text>Hydrolysis of DNA containing ring-opened 7-methylguanine residues, releasing 2,6-diamino-4-hydroxy-5-(N-methyl)formamidopyrimidine.</text>
        <dbReference type="EC" id="3.2.2.23"/>
    </reaction>
</comment>
<keyword evidence="10" id="KW-0234">DNA repair</keyword>
<dbReference type="Proteomes" id="UP000295636">
    <property type="component" value="Unassembled WGS sequence"/>
</dbReference>
<organism evidence="18 19">
    <name type="scientific">Paenibacillus piri</name>
    <dbReference type="NCBI Taxonomy" id="2547395"/>
    <lineage>
        <taxon>Bacteria</taxon>
        <taxon>Bacillati</taxon>
        <taxon>Bacillota</taxon>
        <taxon>Bacilli</taxon>
        <taxon>Bacillales</taxon>
        <taxon>Paenibacillaceae</taxon>
        <taxon>Paenibacillus</taxon>
    </lineage>
</organism>
<accession>A0A4R5KX62</accession>
<evidence type="ECO:0000256" key="7">
    <source>
        <dbReference type="ARBA" id="ARBA00022801"/>
    </source>
</evidence>
<keyword evidence="7" id="KW-0378">Hydrolase</keyword>
<dbReference type="InterPro" id="IPR000214">
    <property type="entry name" value="Znf_DNA_glyclase/AP_lyase"/>
</dbReference>
<keyword evidence="4" id="KW-0479">Metal-binding</keyword>
<comment type="caution">
    <text evidence="18">The sequence shown here is derived from an EMBL/GenBank/DDBJ whole genome shotgun (WGS) entry which is preliminary data.</text>
</comment>
<feature type="domain" description="FPG-type" evidence="16">
    <location>
        <begin position="235"/>
        <end position="269"/>
    </location>
</feature>
<evidence type="ECO:0000259" key="17">
    <source>
        <dbReference type="PROSITE" id="PS51068"/>
    </source>
</evidence>
<keyword evidence="12" id="KW-0511">Multifunctional enzyme</keyword>
<dbReference type="PROSITE" id="PS51068">
    <property type="entry name" value="FPG_CAT"/>
    <property type="match status" value="1"/>
</dbReference>
<dbReference type="Gene3D" id="3.20.190.10">
    <property type="entry name" value="MutM-like, N-terminal"/>
    <property type="match status" value="1"/>
</dbReference>
<dbReference type="PANTHER" id="PTHR22993:SF9">
    <property type="entry name" value="FORMAMIDOPYRIMIDINE-DNA GLYCOSYLASE"/>
    <property type="match status" value="1"/>
</dbReference>
<dbReference type="GO" id="GO:0034039">
    <property type="term" value="F:8-oxo-7,8-dihydroguanine DNA N-glycosylase activity"/>
    <property type="evidence" value="ECO:0007669"/>
    <property type="project" value="TreeGrafter"/>
</dbReference>
<dbReference type="SUPFAM" id="SSF81624">
    <property type="entry name" value="N-terminal domain of MutM-like DNA repair proteins"/>
    <property type="match status" value="1"/>
</dbReference>
<evidence type="ECO:0000256" key="4">
    <source>
        <dbReference type="ARBA" id="ARBA00022723"/>
    </source>
</evidence>
<dbReference type="EMBL" id="SMRT01000002">
    <property type="protein sequence ID" value="TDF99580.1"/>
    <property type="molecule type" value="Genomic_DNA"/>
</dbReference>
<evidence type="ECO:0000256" key="14">
    <source>
        <dbReference type="ARBA" id="ARBA00044632"/>
    </source>
</evidence>
<evidence type="ECO:0000313" key="19">
    <source>
        <dbReference type="Proteomes" id="UP000295636"/>
    </source>
</evidence>
<dbReference type="PROSITE" id="PS51066">
    <property type="entry name" value="ZF_FPG_2"/>
    <property type="match status" value="1"/>
</dbReference>
<dbReference type="SMART" id="SM00898">
    <property type="entry name" value="Fapy_DNA_glyco"/>
    <property type="match status" value="1"/>
</dbReference>
<dbReference type="InterPro" id="IPR035937">
    <property type="entry name" value="FPG_N"/>
</dbReference>
<evidence type="ECO:0000256" key="12">
    <source>
        <dbReference type="ARBA" id="ARBA00023268"/>
    </source>
</evidence>
<keyword evidence="9" id="KW-0238">DNA-binding</keyword>
<keyword evidence="5" id="KW-0227">DNA damage</keyword>
<dbReference type="SMART" id="SM01232">
    <property type="entry name" value="H2TH"/>
    <property type="match status" value="1"/>
</dbReference>
<dbReference type="InterPro" id="IPR015886">
    <property type="entry name" value="H2TH_FPG"/>
</dbReference>
<dbReference type="FunFam" id="1.10.8.50:FF:000003">
    <property type="entry name" value="Formamidopyrimidine-DNA glycosylase"/>
    <property type="match status" value="1"/>
</dbReference>
<keyword evidence="11" id="KW-0456">Lyase</keyword>
<dbReference type="SUPFAM" id="SSF46946">
    <property type="entry name" value="S13-like H2TH domain"/>
    <property type="match status" value="1"/>
</dbReference>
<evidence type="ECO:0000256" key="5">
    <source>
        <dbReference type="ARBA" id="ARBA00022763"/>
    </source>
</evidence>
<dbReference type="InterPro" id="IPR012319">
    <property type="entry name" value="FPG_cat"/>
</dbReference>
<dbReference type="Pfam" id="PF06831">
    <property type="entry name" value="H2TH"/>
    <property type="match status" value="1"/>
</dbReference>
<dbReference type="Gene3D" id="1.10.8.50">
    <property type="match status" value="1"/>
</dbReference>
<evidence type="ECO:0000256" key="3">
    <source>
        <dbReference type="ARBA" id="ARBA00009409"/>
    </source>
</evidence>
<dbReference type="SUPFAM" id="SSF57716">
    <property type="entry name" value="Glucocorticoid receptor-like (DNA-binding domain)"/>
    <property type="match status" value="1"/>
</dbReference>
<keyword evidence="13" id="KW-0326">Glycosidase</keyword>
<dbReference type="GO" id="GO:0003684">
    <property type="term" value="F:damaged DNA binding"/>
    <property type="evidence" value="ECO:0007669"/>
    <property type="project" value="InterPro"/>
</dbReference>
<evidence type="ECO:0000256" key="1">
    <source>
        <dbReference type="ARBA" id="ARBA00001668"/>
    </source>
</evidence>
<dbReference type="Pfam" id="PF01149">
    <property type="entry name" value="Fapy_DNA_glyco"/>
    <property type="match status" value="1"/>
</dbReference>
<dbReference type="GO" id="GO:0140078">
    <property type="term" value="F:class I DNA-(apurinic or apyrimidinic site) endonuclease activity"/>
    <property type="evidence" value="ECO:0007669"/>
    <property type="project" value="UniProtKB-EC"/>
</dbReference>
<keyword evidence="8" id="KW-0862">Zinc</keyword>
<dbReference type="GO" id="GO:0006284">
    <property type="term" value="P:base-excision repair"/>
    <property type="evidence" value="ECO:0007669"/>
    <property type="project" value="InterPro"/>
</dbReference>
<feature type="domain" description="Formamidopyrimidine-DNA glycosylase catalytic" evidence="17">
    <location>
        <begin position="2"/>
        <end position="106"/>
    </location>
</feature>
<evidence type="ECO:0000256" key="6">
    <source>
        <dbReference type="ARBA" id="ARBA00022771"/>
    </source>
</evidence>
<dbReference type="GO" id="GO:0008270">
    <property type="term" value="F:zinc ion binding"/>
    <property type="evidence" value="ECO:0007669"/>
    <property type="project" value="UniProtKB-KW"/>
</dbReference>
<evidence type="ECO:0000259" key="16">
    <source>
        <dbReference type="PROSITE" id="PS51066"/>
    </source>
</evidence>
<comment type="similarity">
    <text evidence="3">Belongs to the FPG family.</text>
</comment>